<evidence type="ECO:0000313" key="1">
    <source>
        <dbReference type="EMBL" id="KAI5662194.1"/>
    </source>
</evidence>
<comment type="caution">
    <text evidence="1">The sequence shown here is derived from an EMBL/GenBank/DDBJ whole genome shotgun (WGS) entry which is preliminary data.</text>
</comment>
<dbReference type="EMBL" id="CM044705">
    <property type="protein sequence ID" value="KAI5662194.1"/>
    <property type="molecule type" value="Genomic_DNA"/>
</dbReference>
<reference evidence="2" key="1">
    <citation type="journal article" date="2023" name="Nat. Plants">
        <title>Single-cell RNA sequencing provides a high-resolution roadmap for understanding the multicellular compartmentation of specialized metabolism.</title>
        <authorList>
            <person name="Sun S."/>
            <person name="Shen X."/>
            <person name="Li Y."/>
            <person name="Li Y."/>
            <person name="Wang S."/>
            <person name="Li R."/>
            <person name="Zhang H."/>
            <person name="Shen G."/>
            <person name="Guo B."/>
            <person name="Wei J."/>
            <person name="Xu J."/>
            <person name="St-Pierre B."/>
            <person name="Chen S."/>
            <person name="Sun C."/>
        </authorList>
    </citation>
    <scope>NUCLEOTIDE SEQUENCE [LARGE SCALE GENOMIC DNA]</scope>
</reference>
<protein>
    <submittedName>
        <fullName evidence="1">Uncharacterized protein</fullName>
    </submittedName>
</protein>
<keyword evidence="2" id="KW-1185">Reference proteome</keyword>
<accession>A0ACC0ANP0</accession>
<name>A0ACC0ANP0_CATRO</name>
<gene>
    <name evidence="1" type="ORF">M9H77_21517</name>
</gene>
<proteinExistence type="predicted"/>
<sequence>MAAVPTAAKLIFLLFFFYLAVNLVQSSNIKPQVPAEDEEKLYVLALQWGISFCRDQSRVVCRQPVLQNFTIHGLWLYGQEYTGNILPPYTARMDLFRYRSGVDSIPEIHENWPSLLAGVSDFEFWSQQWWKHGRALGIEPWQYFQIAMGLKNQIQEQLGRSLTQFFKDKDLPPNEAERYDPRSFLTHIMIKMGVVTQMQCNINRESVYQLSEIRFCFDEQFLSTDCPTSKNHKYAQKVKRTPPHQYPTFHIGKCSGKGRILFPPSIPSSPPPPPPRQTPPPPRNSKSPPLKPKRRRRPPPPPLPKPMTSPLPNINYPPVTTFLEMLLKGTQSPSLPLPSPPSPIPLFPLALSFAEVVRQRPTPTLPVPYKSPPPPPPPPPPLRSPPPPTRNGSHVRSFAEVVGLPAVGRATSATSSTTKQKKNLGGRAWGHFGKLILTLSKFVMHIVVLGALRKLKGNGKSSRKKNVRWTTFIYFFHSLGFLKMKKA</sequence>
<organism evidence="1 2">
    <name type="scientific">Catharanthus roseus</name>
    <name type="common">Madagascar periwinkle</name>
    <name type="synonym">Vinca rosea</name>
    <dbReference type="NCBI Taxonomy" id="4058"/>
    <lineage>
        <taxon>Eukaryota</taxon>
        <taxon>Viridiplantae</taxon>
        <taxon>Streptophyta</taxon>
        <taxon>Embryophyta</taxon>
        <taxon>Tracheophyta</taxon>
        <taxon>Spermatophyta</taxon>
        <taxon>Magnoliopsida</taxon>
        <taxon>eudicotyledons</taxon>
        <taxon>Gunneridae</taxon>
        <taxon>Pentapetalae</taxon>
        <taxon>asterids</taxon>
        <taxon>lamiids</taxon>
        <taxon>Gentianales</taxon>
        <taxon>Apocynaceae</taxon>
        <taxon>Rauvolfioideae</taxon>
        <taxon>Vinceae</taxon>
        <taxon>Catharanthinae</taxon>
        <taxon>Catharanthus</taxon>
    </lineage>
</organism>
<evidence type="ECO:0000313" key="2">
    <source>
        <dbReference type="Proteomes" id="UP001060085"/>
    </source>
</evidence>
<dbReference type="Proteomes" id="UP001060085">
    <property type="component" value="Linkage Group LG05"/>
</dbReference>